<dbReference type="EMBL" id="FWYB01000022">
    <property type="protein sequence ID" value="SMD17213.1"/>
    <property type="molecule type" value="Genomic_DNA"/>
</dbReference>
<dbReference type="AlphaFoldDB" id="A0A1W2F5K7"/>
<keyword evidence="3" id="KW-0732">Signal</keyword>
<evidence type="ECO:0000256" key="3">
    <source>
        <dbReference type="ARBA" id="ARBA00022729"/>
    </source>
</evidence>
<feature type="domain" description="RagB/SusD" evidence="6">
    <location>
        <begin position="345"/>
        <end position="423"/>
    </location>
</feature>
<reference evidence="8 9" key="1">
    <citation type="submission" date="2017-04" db="EMBL/GenBank/DDBJ databases">
        <authorList>
            <person name="Afonso C.L."/>
            <person name="Miller P.J."/>
            <person name="Scott M.A."/>
            <person name="Spackman E."/>
            <person name="Goraichik I."/>
            <person name="Dimitrov K.M."/>
            <person name="Suarez D.L."/>
            <person name="Swayne D.E."/>
        </authorList>
    </citation>
    <scope>NUCLEOTIDE SEQUENCE [LARGE SCALE GENOMIC DNA]</scope>
    <source>
        <strain evidence="8 9">DSM 19625</strain>
    </source>
</reference>
<proteinExistence type="inferred from homology"/>
<sequence length="467" mass="51013">MKNLIIAVTFTAAVSVLVSCKKELNALPAQAKVEGNAIVDQKSAQVALNGVYLRFAEGGDDRGTPSILWARSHEAPPSVLAGNHRQSNGVTPFEENSQITASDYSAGNIWSNAYSLVNAANGVIDQINVLPESKFSGSRRAEILAEARLLRAYGHYNLLRYFAQFYDLNSSLGVMLRLEFVSTNNIAKKRNTVKESYDAILSDLDDAIAHAPISSVNYYGNQWVAKAFKARVLMLRGSAGDYAQVVSLTQDIIQHSPYVLEGNLRDIFSTKGLGSKEVMLGLVPKPGQVSKSDTYFFRNSAQFLATAYFKSLMTGDPRGSWVIGTVGTSLDGIAKYMGPKVEESYALRLTEVYLLQAEGIIRSGGSLSDARALLKNIMAHAGVTNFTAVDNATTPDQLLLEVHKETVRNLSFEDGQDWTSLLRLPLATVLQIKPAITDKNHFILPIPAVEFEKNPTIGEQNPGYNKN</sequence>
<comment type="subcellular location">
    <subcellularLocation>
        <location evidence="1">Cell outer membrane</location>
    </subcellularLocation>
</comment>
<evidence type="ECO:0000256" key="5">
    <source>
        <dbReference type="ARBA" id="ARBA00023237"/>
    </source>
</evidence>
<comment type="similarity">
    <text evidence="2">Belongs to the SusD family.</text>
</comment>
<evidence type="ECO:0000256" key="2">
    <source>
        <dbReference type="ARBA" id="ARBA00006275"/>
    </source>
</evidence>
<dbReference type="InterPro" id="IPR033985">
    <property type="entry name" value="SusD-like_N"/>
</dbReference>
<dbReference type="InterPro" id="IPR012944">
    <property type="entry name" value="SusD_RagB_dom"/>
</dbReference>
<dbReference type="PROSITE" id="PS51257">
    <property type="entry name" value="PROKAR_LIPOPROTEIN"/>
    <property type="match status" value="1"/>
</dbReference>
<evidence type="ECO:0000256" key="1">
    <source>
        <dbReference type="ARBA" id="ARBA00004442"/>
    </source>
</evidence>
<name>A0A1W2F5K7_9SPHI</name>
<keyword evidence="4" id="KW-0472">Membrane</keyword>
<dbReference type="GO" id="GO:0009279">
    <property type="term" value="C:cell outer membrane"/>
    <property type="evidence" value="ECO:0007669"/>
    <property type="project" value="UniProtKB-SubCell"/>
</dbReference>
<evidence type="ECO:0000259" key="7">
    <source>
        <dbReference type="Pfam" id="PF14322"/>
    </source>
</evidence>
<evidence type="ECO:0000256" key="4">
    <source>
        <dbReference type="ARBA" id="ARBA00023136"/>
    </source>
</evidence>
<evidence type="ECO:0000313" key="9">
    <source>
        <dbReference type="Proteomes" id="UP000192678"/>
    </source>
</evidence>
<dbReference type="Pfam" id="PF14322">
    <property type="entry name" value="SusD-like_3"/>
    <property type="match status" value="1"/>
</dbReference>
<feature type="domain" description="SusD-like N-terminal" evidence="7">
    <location>
        <begin position="93"/>
        <end position="232"/>
    </location>
</feature>
<gene>
    <name evidence="8" type="ORF">SAMN04488101_12219</name>
</gene>
<keyword evidence="9" id="KW-1185">Reference proteome</keyword>
<protein>
    <submittedName>
        <fullName evidence="8">SusD family protein</fullName>
    </submittedName>
</protein>
<dbReference type="RefSeq" id="WP_084292248.1">
    <property type="nucleotide sequence ID" value="NZ_FWYB01000022.1"/>
</dbReference>
<keyword evidence="5" id="KW-0998">Cell outer membrane</keyword>
<dbReference type="SUPFAM" id="SSF48452">
    <property type="entry name" value="TPR-like"/>
    <property type="match status" value="1"/>
</dbReference>
<evidence type="ECO:0000259" key="6">
    <source>
        <dbReference type="Pfam" id="PF07980"/>
    </source>
</evidence>
<dbReference type="OrthoDB" id="5694214at2"/>
<dbReference type="Gene3D" id="1.25.40.390">
    <property type="match status" value="1"/>
</dbReference>
<dbReference type="Pfam" id="PF07980">
    <property type="entry name" value="SusD_RagB"/>
    <property type="match status" value="1"/>
</dbReference>
<dbReference type="Proteomes" id="UP000192678">
    <property type="component" value="Unassembled WGS sequence"/>
</dbReference>
<evidence type="ECO:0000313" key="8">
    <source>
        <dbReference type="EMBL" id="SMD17213.1"/>
    </source>
</evidence>
<accession>A0A1W2F5K7</accession>
<organism evidence="8 9">
    <name type="scientific">Pedobacter nyackensis</name>
    <dbReference type="NCBI Taxonomy" id="475255"/>
    <lineage>
        <taxon>Bacteria</taxon>
        <taxon>Pseudomonadati</taxon>
        <taxon>Bacteroidota</taxon>
        <taxon>Sphingobacteriia</taxon>
        <taxon>Sphingobacteriales</taxon>
        <taxon>Sphingobacteriaceae</taxon>
        <taxon>Pedobacter</taxon>
    </lineage>
</organism>
<dbReference type="STRING" id="475255.SAMN04488101_12219"/>
<dbReference type="InterPro" id="IPR011990">
    <property type="entry name" value="TPR-like_helical_dom_sf"/>
</dbReference>